<dbReference type="InterPro" id="IPR034907">
    <property type="entry name" value="NDK-like_dom"/>
</dbReference>
<dbReference type="PANTHER" id="PTHR46161">
    <property type="entry name" value="NUCLEOSIDE DIPHOSPHATE KINASE"/>
    <property type="match status" value="1"/>
</dbReference>
<dbReference type="Gene3D" id="3.30.70.141">
    <property type="entry name" value="Nucleoside diphosphate kinase-like domain"/>
    <property type="match status" value="1"/>
</dbReference>
<accession>A0A1B0A4J9</accession>
<reference evidence="4" key="1">
    <citation type="submission" date="2014-03" db="EMBL/GenBank/DDBJ databases">
        <authorList>
            <person name="Aksoy S."/>
            <person name="Warren W."/>
            <person name="Wilson R.K."/>
        </authorList>
    </citation>
    <scope>NUCLEOTIDE SEQUENCE [LARGE SCALE GENOMIC DNA]</scope>
    <source>
        <strain evidence="4">IAEA</strain>
    </source>
</reference>
<dbReference type="STRING" id="7398.A0A1B0A4J9"/>
<evidence type="ECO:0000313" key="3">
    <source>
        <dbReference type="EnsemblMetazoa" id="GPAI034298-PA"/>
    </source>
</evidence>
<organism evidence="3 4">
    <name type="scientific">Glossina pallidipes</name>
    <name type="common">Tsetse fly</name>
    <dbReference type="NCBI Taxonomy" id="7398"/>
    <lineage>
        <taxon>Eukaryota</taxon>
        <taxon>Metazoa</taxon>
        <taxon>Ecdysozoa</taxon>
        <taxon>Arthropoda</taxon>
        <taxon>Hexapoda</taxon>
        <taxon>Insecta</taxon>
        <taxon>Pterygota</taxon>
        <taxon>Neoptera</taxon>
        <taxon>Endopterygota</taxon>
        <taxon>Diptera</taxon>
        <taxon>Brachycera</taxon>
        <taxon>Muscomorpha</taxon>
        <taxon>Hippoboscoidea</taxon>
        <taxon>Glossinidae</taxon>
        <taxon>Glossina</taxon>
    </lineage>
</organism>
<name>A0A1B0A4J9_GLOPL</name>
<dbReference type="InterPro" id="IPR036850">
    <property type="entry name" value="NDK-like_dom_sf"/>
</dbReference>
<dbReference type="GO" id="GO:0005929">
    <property type="term" value="C:cilium"/>
    <property type="evidence" value="ECO:0007669"/>
    <property type="project" value="TreeGrafter"/>
</dbReference>
<comment type="similarity">
    <text evidence="1">Belongs to the NDK family.</text>
</comment>
<feature type="domain" description="Nucleoside diphosphate kinase-like" evidence="2">
    <location>
        <begin position="1"/>
        <end position="48"/>
    </location>
</feature>
<dbReference type="SUPFAM" id="SSF54919">
    <property type="entry name" value="Nucleoside diphosphate kinase, NDK"/>
    <property type="match status" value="1"/>
</dbReference>
<dbReference type="Proteomes" id="UP000092445">
    <property type="component" value="Unassembled WGS sequence"/>
</dbReference>
<evidence type="ECO:0000259" key="2">
    <source>
        <dbReference type="Pfam" id="PF00334"/>
    </source>
</evidence>
<dbReference type="GO" id="GO:0003341">
    <property type="term" value="P:cilium movement"/>
    <property type="evidence" value="ECO:0007669"/>
    <property type="project" value="TreeGrafter"/>
</dbReference>
<keyword evidence="4" id="KW-1185">Reference proteome</keyword>
<evidence type="ECO:0000256" key="1">
    <source>
        <dbReference type="ARBA" id="ARBA00008142"/>
    </source>
</evidence>
<evidence type="ECO:0000313" key="4">
    <source>
        <dbReference type="Proteomes" id="UP000092445"/>
    </source>
</evidence>
<dbReference type="GO" id="GO:1902176">
    <property type="term" value="P:negative regulation of oxidative stress-induced intrinsic apoptotic signaling pathway"/>
    <property type="evidence" value="ECO:0007669"/>
    <property type="project" value="TreeGrafter"/>
</dbReference>
<dbReference type="VEuPathDB" id="VectorBase:GPAI034298"/>
<dbReference type="EnsemblMetazoa" id="GPAI034298-RA">
    <property type="protein sequence ID" value="GPAI034298-PA"/>
    <property type="gene ID" value="GPAI034298"/>
</dbReference>
<dbReference type="PANTHER" id="PTHR46161:SF1">
    <property type="entry name" value="NUCLEOSIDE DIPHOSPHATE KINASE HOMOLOG 5"/>
    <property type="match status" value="1"/>
</dbReference>
<dbReference type="AlphaFoldDB" id="A0A1B0A4J9"/>
<dbReference type="Pfam" id="PF00334">
    <property type="entry name" value="NDK"/>
    <property type="match status" value="1"/>
</dbReference>
<proteinExistence type="inferred from homology"/>
<reference evidence="3" key="2">
    <citation type="submission" date="2020-05" db="UniProtKB">
        <authorList>
            <consortium name="EnsemblMetazoa"/>
        </authorList>
    </citation>
    <scope>IDENTIFICATION</scope>
    <source>
        <strain evidence="3">IAEA</strain>
    </source>
</reference>
<protein>
    <submittedName>
        <fullName evidence="3">NDK domain-containing protein</fullName>
    </submittedName>
</protein>
<sequence>MGPTKVFKAVHAHPGCIRALYDLSDTRNACHDSDSKTAAFKEIAILIPDFIKDNASENS</sequence>